<dbReference type="Gene3D" id="2.40.160.60">
    <property type="entry name" value="Outer membrane protein transport protein (OMPP1/FadL/TodX)"/>
    <property type="match status" value="1"/>
</dbReference>
<accession>A0A2P1PTG5</accession>
<name>A0A2P1PTG5_9GAMM</name>
<comment type="subcellular location">
    <subcellularLocation>
        <location evidence="1">Cell outer membrane</location>
        <topology evidence="1">Multi-pass membrane protein</topology>
    </subcellularLocation>
</comment>
<reference evidence="9 10" key="2">
    <citation type="submission" date="2018-03" db="EMBL/GenBank/DDBJ databases">
        <authorList>
            <person name="Keele B.F."/>
        </authorList>
    </citation>
    <scope>NUCLEOTIDE SEQUENCE [LARGE SCALE GENOMIC DNA]</scope>
    <source>
        <strain evidence="9 10">D13</strain>
    </source>
</reference>
<keyword evidence="4" id="KW-0812">Transmembrane</keyword>
<evidence type="ECO:0000313" key="9">
    <source>
        <dbReference type="EMBL" id="AVP98128.1"/>
    </source>
</evidence>
<dbReference type="InterPro" id="IPR005017">
    <property type="entry name" value="OMPP1/FadL/TodX"/>
</dbReference>
<dbReference type="AlphaFoldDB" id="A0A2P1PTG5"/>
<evidence type="ECO:0000256" key="1">
    <source>
        <dbReference type="ARBA" id="ARBA00004571"/>
    </source>
</evidence>
<dbReference type="PANTHER" id="PTHR35093:SF8">
    <property type="entry name" value="OUTER MEMBRANE PROTEIN NMB0088-RELATED"/>
    <property type="match status" value="1"/>
</dbReference>
<evidence type="ECO:0000256" key="8">
    <source>
        <dbReference type="SAM" id="SignalP"/>
    </source>
</evidence>
<dbReference type="Proteomes" id="UP000241074">
    <property type="component" value="Chromosome"/>
</dbReference>
<dbReference type="GO" id="GO:0009279">
    <property type="term" value="C:cell outer membrane"/>
    <property type="evidence" value="ECO:0007669"/>
    <property type="project" value="UniProtKB-SubCell"/>
</dbReference>
<evidence type="ECO:0000313" key="10">
    <source>
        <dbReference type="Proteomes" id="UP000241074"/>
    </source>
</evidence>
<feature type="signal peptide" evidence="8">
    <location>
        <begin position="1"/>
        <end position="29"/>
    </location>
</feature>
<keyword evidence="6" id="KW-0472">Membrane</keyword>
<gene>
    <name evidence="9" type="ORF">C7S18_13415</name>
</gene>
<evidence type="ECO:0000256" key="5">
    <source>
        <dbReference type="ARBA" id="ARBA00022729"/>
    </source>
</evidence>
<proteinExistence type="inferred from homology"/>
<dbReference type="KEGG" id="xba:C7S18_13415"/>
<evidence type="ECO:0000256" key="4">
    <source>
        <dbReference type="ARBA" id="ARBA00022692"/>
    </source>
</evidence>
<evidence type="ECO:0000256" key="6">
    <source>
        <dbReference type="ARBA" id="ARBA00023136"/>
    </source>
</evidence>
<sequence>MSQRSCPMKKNLALAIGLALSTLAPSAFAITDEEGSAALQFNLAPPGARSLGMGGAFIGLADDATAAASNPAGLLQLAAPEVSVEFRTSGYDTPYVDGGSYSSAPFSTDALNISRDSENIGGFSFLSFVYPQENWALAVYRQEALNFKTSFVSAGADDSAGTGFIFPFAAAAQLRDVVYGVSGAFRFNDYISAGVSVNTHDFDIDSATLRTFQSNGATVNLLTTQDGNANAIGGYFGLMVKPNDQWQFGLTYRAAPKFKYNAAAYRNGTQFLSKPTKFDSPDAFGLGAVWRPSDQLSLALDVVQVQYSELTDNMVSNFQLNEALPVVQEGIAPLQIDDGVEVHLGGEYVFTNFNHPFSLRAGVWHDPEHSIRFQGEPIVRPVTDAVANAVLFSQGDDELHYALGFGWAFERFQVDAGADFSENVDTWSVSGVWRF</sequence>
<organism evidence="9 10">
    <name type="scientific">Ahniella affigens</name>
    <dbReference type="NCBI Taxonomy" id="2021234"/>
    <lineage>
        <taxon>Bacteria</taxon>
        <taxon>Pseudomonadati</taxon>
        <taxon>Pseudomonadota</taxon>
        <taxon>Gammaproteobacteria</taxon>
        <taxon>Lysobacterales</taxon>
        <taxon>Rhodanobacteraceae</taxon>
        <taxon>Ahniella</taxon>
    </lineage>
</organism>
<keyword evidence="10" id="KW-1185">Reference proteome</keyword>
<keyword evidence="5 8" id="KW-0732">Signal</keyword>
<feature type="chain" id="PRO_5015155403" description="Long-chain fatty acid transporter" evidence="8">
    <location>
        <begin position="30"/>
        <end position="435"/>
    </location>
</feature>
<dbReference type="GO" id="GO:0015483">
    <property type="term" value="F:long-chain fatty acid transporting porin activity"/>
    <property type="evidence" value="ECO:0007669"/>
    <property type="project" value="TreeGrafter"/>
</dbReference>
<dbReference type="SUPFAM" id="SSF56935">
    <property type="entry name" value="Porins"/>
    <property type="match status" value="1"/>
</dbReference>
<dbReference type="EMBL" id="CP027860">
    <property type="protein sequence ID" value="AVP98128.1"/>
    <property type="molecule type" value="Genomic_DNA"/>
</dbReference>
<dbReference type="PANTHER" id="PTHR35093">
    <property type="entry name" value="OUTER MEMBRANE PROTEIN NMB0088-RELATED"/>
    <property type="match status" value="1"/>
</dbReference>
<dbReference type="Pfam" id="PF03349">
    <property type="entry name" value="Toluene_X"/>
    <property type="match status" value="1"/>
</dbReference>
<evidence type="ECO:0000256" key="2">
    <source>
        <dbReference type="ARBA" id="ARBA00008163"/>
    </source>
</evidence>
<evidence type="ECO:0000256" key="3">
    <source>
        <dbReference type="ARBA" id="ARBA00022452"/>
    </source>
</evidence>
<protein>
    <recommendedName>
        <fullName evidence="11">Long-chain fatty acid transporter</fullName>
    </recommendedName>
</protein>
<dbReference type="OrthoDB" id="19849at2"/>
<evidence type="ECO:0000256" key="7">
    <source>
        <dbReference type="ARBA" id="ARBA00023237"/>
    </source>
</evidence>
<keyword evidence="3" id="KW-1134">Transmembrane beta strand</keyword>
<reference evidence="9 10" key="1">
    <citation type="submission" date="2018-03" db="EMBL/GenBank/DDBJ databases">
        <title>Ahniella affigens gen. nov., sp. nov., a gammaproteobacterium isolated from sandy soil near a stream.</title>
        <authorList>
            <person name="Ko Y."/>
            <person name="Kim J.-H."/>
        </authorList>
    </citation>
    <scope>NUCLEOTIDE SEQUENCE [LARGE SCALE GENOMIC DNA]</scope>
    <source>
        <strain evidence="9 10">D13</strain>
    </source>
</reference>
<comment type="similarity">
    <text evidence="2">Belongs to the OmpP1/FadL family.</text>
</comment>
<keyword evidence="7" id="KW-0998">Cell outer membrane</keyword>
<evidence type="ECO:0008006" key="11">
    <source>
        <dbReference type="Google" id="ProtNLM"/>
    </source>
</evidence>